<dbReference type="OrthoDB" id="6003540at2"/>
<dbReference type="InterPro" id="IPR018060">
    <property type="entry name" value="HTH_AraC"/>
</dbReference>
<dbReference type="AlphaFoldDB" id="A0A498CE89"/>
<reference evidence="5 6" key="1">
    <citation type="submission" date="2018-10" db="EMBL/GenBank/DDBJ databases">
        <title>Comparative analysis of microorganisms from saline springs in Andes Mountain Range, Colombia.</title>
        <authorList>
            <person name="Rubin E."/>
        </authorList>
    </citation>
    <scope>NUCLEOTIDE SEQUENCE [LARGE SCALE GENOMIC DNA]</scope>
    <source>
        <strain evidence="5 6">USBA GBX 843</strain>
    </source>
</reference>
<keyword evidence="1" id="KW-0805">Transcription regulation</keyword>
<dbReference type="InterPro" id="IPR050204">
    <property type="entry name" value="AraC_XylS_family_regulators"/>
</dbReference>
<proteinExistence type="predicted"/>
<feature type="domain" description="HTH araC/xylS-type" evidence="4">
    <location>
        <begin position="223"/>
        <end position="323"/>
    </location>
</feature>
<comment type="caution">
    <text evidence="5">The sequence shown here is derived from an EMBL/GenBank/DDBJ whole genome shotgun (WGS) entry which is preliminary data.</text>
</comment>
<dbReference type="SMART" id="SM00342">
    <property type="entry name" value="HTH_ARAC"/>
    <property type="match status" value="1"/>
</dbReference>
<organism evidence="5 6">
    <name type="scientific">Stenotrophomonas rhizophila</name>
    <dbReference type="NCBI Taxonomy" id="216778"/>
    <lineage>
        <taxon>Bacteria</taxon>
        <taxon>Pseudomonadati</taxon>
        <taxon>Pseudomonadota</taxon>
        <taxon>Gammaproteobacteria</taxon>
        <taxon>Lysobacterales</taxon>
        <taxon>Lysobacteraceae</taxon>
        <taxon>Stenotrophomonas</taxon>
    </lineage>
</organism>
<dbReference type="PANTHER" id="PTHR46796">
    <property type="entry name" value="HTH-TYPE TRANSCRIPTIONAL ACTIVATOR RHAS-RELATED"/>
    <property type="match status" value="1"/>
</dbReference>
<keyword evidence="3" id="KW-0804">Transcription</keyword>
<evidence type="ECO:0000256" key="1">
    <source>
        <dbReference type="ARBA" id="ARBA00023015"/>
    </source>
</evidence>
<accession>A0A498CE89</accession>
<dbReference type="EMBL" id="RCDC01000004">
    <property type="protein sequence ID" value="RLK56106.1"/>
    <property type="molecule type" value="Genomic_DNA"/>
</dbReference>
<name>A0A498CE89_9GAMM</name>
<dbReference type="Proteomes" id="UP000274786">
    <property type="component" value="Unassembled WGS sequence"/>
</dbReference>
<evidence type="ECO:0000313" key="6">
    <source>
        <dbReference type="Proteomes" id="UP000274786"/>
    </source>
</evidence>
<dbReference type="Gene3D" id="1.10.10.60">
    <property type="entry name" value="Homeodomain-like"/>
    <property type="match status" value="1"/>
</dbReference>
<dbReference type="SUPFAM" id="SSF46689">
    <property type="entry name" value="Homeodomain-like"/>
    <property type="match status" value="1"/>
</dbReference>
<dbReference type="Pfam" id="PF12833">
    <property type="entry name" value="HTH_18"/>
    <property type="match status" value="1"/>
</dbReference>
<evidence type="ECO:0000259" key="4">
    <source>
        <dbReference type="PROSITE" id="PS01124"/>
    </source>
</evidence>
<protein>
    <submittedName>
        <fullName evidence="5">AraC-like DNA-binding protein</fullName>
    </submittedName>
</protein>
<dbReference type="GO" id="GO:0043565">
    <property type="term" value="F:sequence-specific DNA binding"/>
    <property type="evidence" value="ECO:0007669"/>
    <property type="project" value="InterPro"/>
</dbReference>
<keyword evidence="2 5" id="KW-0238">DNA-binding</keyword>
<evidence type="ECO:0000313" key="5">
    <source>
        <dbReference type="EMBL" id="RLK56106.1"/>
    </source>
</evidence>
<dbReference type="RefSeq" id="WP_121036997.1">
    <property type="nucleotide sequence ID" value="NZ_RCDC01000004.1"/>
</dbReference>
<dbReference type="GO" id="GO:0003700">
    <property type="term" value="F:DNA-binding transcription factor activity"/>
    <property type="evidence" value="ECO:0007669"/>
    <property type="project" value="InterPro"/>
</dbReference>
<dbReference type="InterPro" id="IPR009057">
    <property type="entry name" value="Homeodomain-like_sf"/>
</dbReference>
<gene>
    <name evidence="5" type="ORF">BCL79_0480</name>
</gene>
<evidence type="ECO:0000256" key="2">
    <source>
        <dbReference type="ARBA" id="ARBA00023125"/>
    </source>
</evidence>
<dbReference type="PROSITE" id="PS01124">
    <property type="entry name" value="HTH_ARAC_FAMILY_2"/>
    <property type="match status" value="1"/>
</dbReference>
<evidence type="ECO:0000256" key="3">
    <source>
        <dbReference type="ARBA" id="ARBA00023163"/>
    </source>
</evidence>
<sequence length="323" mass="35657">MDEPMAPYSRFVVDGFDADALLGVVRDTRFEQRLLAAGHFRACLQRLVFPEFSLDSGAYSLPIFASGSFGQGVIALAMAVSCEQPMWANGRWVPAGQVMVFAEDSELNVRPRPGGWQWAVLLIPRDVLQREAVARVGRELRLPRSGWCSRAAAPADAWNLRYGVSKALEAAAHGEGLVTPEQVAAQSALLLGAFVDAVSVTDTGPSRGADPSWIERQRDAVVRRAEDYLKAQLDRPFDSRALSLALGVGERQVERLFRDAYGHGPCHWHQLARLNQARSALLHADCQDSVTDIALRLGFGHLGRFSVMYRNVFGECPRDTLRR</sequence>